<accession>A0ABR1W934</accession>
<feature type="compositionally biased region" description="Basic and acidic residues" evidence="1">
    <location>
        <begin position="38"/>
        <end position="47"/>
    </location>
</feature>
<dbReference type="RefSeq" id="XP_066667466.1">
    <property type="nucleotide sequence ID" value="XM_066812124.1"/>
</dbReference>
<dbReference type="EMBL" id="JAQQWN010000006">
    <property type="protein sequence ID" value="KAK8079991.1"/>
    <property type="molecule type" value="Genomic_DNA"/>
</dbReference>
<dbReference type="Proteomes" id="UP001433268">
    <property type="component" value="Unassembled WGS sequence"/>
</dbReference>
<gene>
    <name evidence="2" type="ORF">PG997_007809</name>
</gene>
<name>A0ABR1W934_9PEZI</name>
<evidence type="ECO:0000313" key="3">
    <source>
        <dbReference type="Proteomes" id="UP001433268"/>
    </source>
</evidence>
<feature type="region of interest" description="Disordered" evidence="1">
    <location>
        <begin position="318"/>
        <end position="377"/>
    </location>
</feature>
<feature type="region of interest" description="Disordered" evidence="1">
    <location>
        <begin position="1"/>
        <end position="50"/>
    </location>
</feature>
<protein>
    <recommendedName>
        <fullName evidence="4">OTU domain-containing protein</fullName>
    </recommendedName>
</protein>
<evidence type="ECO:0000313" key="2">
    <source>
        <dbReference type="EMBL" id="KAK8079991.1"/>
    </source>
</evidence>
<reference evidence="2 3" key="1">
    <citation type="submission" date="2023-01" db="EMBL/GenBank/DDBJ databases">
        <title>Analysis of 21 Apiospora genomes using comparative genomics revels a genus with tremendous synthesis potential of carbohydrate active enzymes and secondary metabolites.</title>
        <authorList>
            <person name="Sorensen T."/>
        </authorList>
    </citation>
    <scope>NUCLEOTIDE SEQUENCE [LARGE SCALE GENOMIC DNA]</scope>
    <source>
        <strain evidence="2 3">CBS 114990</strain>
    </source>
</reference>
<organism evidence="2 3">
    <name type="scientific">Apiospora hydei</name>
    <dbReference type="NCBI Taxonomy" id="1337664"/>
    <lineage>
        <taxon>Eukaryota</taxon>
        <taxon>Fungi</taxon>
        <taxon>Dikarya</taxon>
        <taxon>Ascomycota</taxon>
        <taxon>Pezizomycotina</taxon>
        <taxon>Sordariomycetes</taxon>
        <taxon>Xylariomycetidae</taxon>
        <taxon>Amphisphaeriales</taxon>
        <taxon>Apiosporaceae</taxon>
        <taxon>Apiospora</taxon>
    </lineage>
</organism>
<keyword evidence="3" id="KW-1185">Reference proteome</keyword>
<evidence type="ECO:0008006" key="4">
    <source>
        <dbReference type="Google" id="ProtNLM"/>
    </source>
</evidence>
<dbReference type="CDD" id="cd22744">
    <property type="entry name" value="OTU"/>
    <property type="match status" value="1"/>
</dbReference>
<feature type="compositionally biased region" description="Polar residues" evidence="1">
    <location>
        <begin position="326"/>
        <end position="355"/>
    </location>
</feature>
<proteinExistence type="predicted"/>
<comment type="caution">
    <text evidence="2">The sequence shown here is derived from an EMBL/GenBank/DDBJ whole genome shotgun (WGS) entry which is preliminary data.</text>
</comment>
<dbReference type="GeneID" id="92045184"/>
<dbReference type="Gene3D" id="3.90.70.80">
    <property type="match status" value="1"/>
</dbReference>
<sequence>MASEPSQDSLPVGTKRKFDDNQLPPEYPDSNSKRRRCSGKDSDHAALDDNDTINSAFDATATGFSSPLSEVSDDRLPTVEEYYLLEHERLEEQDRLAGEKNESQVQEVIEVKTWEDGDVAKLHQDLVATLAQIKSANKGWLTSETFEYLQSEVTASPFYSAEPKVPDVKTKGVDAATNTIAKGVDATTATQTITKGVNAATNTRTPPQCVDAATNTHIASKGVDAATNTRTWIKLKRSFHTQTEVIQGTTTATQTPTSAFEEAATQTEAEAEVSDASIQTDPIPKTFPSTDEIYKNDLKYIRRAKPLVSSTNVITVKCRRRKEPTKTPSASRFGTTSYLPSPSRTQNGGRSNTTRSSSSQVVSLVDDDDDVSMTNDGNWRIGGGSRLGNDFVRGSMGGLGGEYESDGDEALEPVGFYGIQGNARATDSSTLLRYQNRQTNVGEYPSPVVGLRLNQREYLRGIGSRHWTDPISRASDILKKTSWYTPAPIDDKEAITANWTSSGSYRIYKGFPLVEDIEFIVHSNNPPHDPDGDCYWRSVSFCLYGSDEHWNIVKAEHLEYLYHVLSEPQHPRYKLYHEHLNGRFFNTSSVDGVSFKANIWQLLHLAHAWTPAIVSQITADLYNICVIIFTLLNGVASETNVRGVHNSRHIFLCFTSGCHFQPMTPNEYDAWEFRYPRITVDATAKYLNAPKATSSKQTWEHPWRKEFSSTVLPPVPRLHGCNIEELRHFLGSNPRP</sequence>
<evidence type="ECO:0000256" key="1">
    <source>
        <dbReference type="SAM" id="MobiDB-lite"/>
    </source>
</evidence>